<accession>G5A1M6</accession>
<dbReference type="SMR" id="G5A1M6"/>
<dbReference type="EMBL" id="JH159158">
    <property type="protein sequence ID" value="EGZ10824.1"/>
    <property type="molecule type" value="Genomic_DNA"/>
</dbReference>
<protein>
    <submittedName>
        <fullName evidence="1">Uncharacterized protein</fullName>
    </submittedName>
</protein>
<proteinExistence type="predicted"/>
<gene>
    <name evidence="1" type="ORF">PHYSODRAFT_337596</name>
</gene>
<keyword evidence="2" id="KW-1185">Reference proteome</keyword>
<name>G5A1M6_PHYSP</name>
<dbReference type="RefSeq" id="XP_009533569.1">
    <property type="nucleotide sequence ID" value="XM_009535274.1"/>
</dbReference>
<evidence type="ECO:0000313" key="2">
    <source>
        <dbReference type="Proteomes" id="UP000002640"/>
    </source>
</evidence>
<sequence>MPTMLPCAHDLAGQSTLFAGLDRGAPGSDAPEAKSSTAVCVAAIQDRIDQERQATQDGSRD</sequence>
<dbReference type="GeneID" id="20647404"/>
<evidence type="ECO:0000313" key="1">
    <source>
        <dbReference type="EMBL" id="EGZ10824.1"/>
    </source>
</evidence>
<organism evidence="1 2">
    <name type="scientific">Phytophthora sojae (strain P6497)</name>
    <name type="common">Soybean stem and root rot agent</name>
    <name type="synonym">Phytophthora megasperma f. sp. glycines</name>
    <dbReference type="NCBI Taxonomy" id="1094619"/>
    <lineage>
        <taxon>Eukaryota</taxon>
        <taxon>Sar</taxon>
        <taxon>Stramenopiles</taxon>
        <taxon>Oomycota</taxon>
        <taxon>Peronosporomycetes</taxon>
        <taxon>Peronosporales</taxon>
        <taxon>Peronosporaceae</taxon>
        <taxon>Phytophthora</taxon>
    </lineage>
</organism>
<reference evidence="1 2" key="1">
    <citation type="journal article" date="2006" name="Science">
        <title>Phytophthora genome sequences uncover evolutionary origins and mechanisms of pathogenesis.</title>
        <authorList>
            <person name="Tyler B.M."/>
            <person name="Tripathy S."/>
            <person name="Zhang X."/>
            <person name="Dehal P."/>
            <person name="Jiang R.H."/>
            <person name="Aerts A."/>
            <person name="Arredondo F.D."/>
            <person name="Baxter L."/>
            <person name="Bensasson D."/>
            <person name="Beynon J.L."/>
            <person name="Chapman J."/>
            <person name="Damasceno C.M."/>
            <person name="Dorrance A.E."/>
            <person name="Dou D."/>
            <person name="Dickerman A.W."/>
            <person name="Dubchak I.L."/>
            <person name="Garbelotto M."/>
            <person name="Gijzen M."/>
            <person name="Gordon S.G."/>
            <person name="Govers F."/>
            <person name="Grunwald N.J."/>
            <person name="Huang W."/>
            <person name="Ivors K.L."/>
            <person name="Jones R.W."/>
            <person name="Kamoun S."/>
            <person name="Krampis K."/>
            <person name="Lamour K.H."/>
            <person name="Lee M.K."/>
            <person name="McDonald W.H."/>
            <person name="Medina M."/>
            <person name="Meijer H.J."/>
            <person name="Nordberg E.K."/>
            <person name="Maclean D.J."/>
            <person name="Ospina-Giraldo M.D."/>
            <person name="Morris P.F."/>
            <person name="Phuntumart V."/>
            <person name="Putnam N.H."/>
            <person name="Rash S."/>
            <person name="Rose J.K."/>
            <person name="Sakihama Y."/>
            <person name="Salamov A.A."/>
            <person name="Savidor A."/>
            <person name="Scheuring C.F."/>
            <person name="Smith B.M."/>
            <person name="Sobral B.W."/>
            <person name="Terry A."/>
            <person name="Torto-Alalibo T.A."/>
            <person name="Win J."/>
            <person name="Xu Z."/>
            <person name="Zhang H."/>
            <person name="Grigoriev I.V."/>
            <person name="Rokhsar D.S."/>
            <person name="Boore J.L."/>
        </authorList>
    </citation>
    <scope>NUCLEOTIDE SEQUENCE [LARGE SCALE GENOMIC DNA]</scope>
    <source>
        <strain evidence="1 2">P6497</strain>
    </source>
</reference>
<dbReference type="AlphaFoldDB" id="G5A1M6"/>
<dbReference type="Proteomes" id="UP000002640">
    <property type="component" value="Unassembled WGS sequence"/>
</dbReference>
<dbReference type="KEGG" id="psoj:PHYSODRAFT_337596"/>
<dbReference type="InParanoid" id="G5A1M6"/>